<evidence type="ECO:0000313" key="2">
    <source>
        <dbReference type="EMBL" id="GLB69015.1"/>
    </source>
</evidence>
<evidence type="ECO:0000259" key="1">
    <source>
        <dbReference type="Pfam" id="PF12697"/>
    </source>
</evidence>
<feature type="domain" description="AB hydrolase-1" evidence="1">
    <location>
        <begin position="20"/>
        <end position="239"/>
    </location>
</feature>
<dbReference type="SUPFAM" id="SSF53474">
    <property type="entry name" value="alpha/beta-Hydrolases"/>
    <property type="match status" value="1"/>
</dbReference>
<dbReference type="InterPro" id="IPR029058">
    <property type="entry name" value="AB_hydrolase_fold"/>
</dbReference>
<dbReference type="EMBL" id="BRVS01000026">
    <property type="protein sequence ID" value="GLB69015.1"/>
    <property type="molecule type" value="Genomic_DNA"/>
</dbReference>
<name>A0ABQ5MYL4_9MICC</name>
<protein>
    <submittedName>
        <fullName evidence="2">Esterase</fullName>
    </submittedName>
</protein>
<keyword evidence="3" id="KW-1185">Reference proteome</keyword>
<comment type="caution">
    <text evidence="2">The sequence shown here is derived from an EMBL/GenBank/DDBJ whole genome shotgun (WGS) entry which is preliminary data.</text>
</comment>
<gene>
    <name evidence="2" type="ORF">AHIS1636_34580</name>
</gene>
<dbReference type="InterPro" id="IPR000073">
    <property type="entry name" value="AB_hydrolase_1"/>
</dbReference>
<sequence length="260" mass="28477">MRVCISYFPKRGGTLWRMEIILVPGFWLDASSWSEVTPPLTVAGHRVHPLTLPGLESREAPRKGIGLRDHIDAVVKEVDRIGGRVVLVGHSGGGAIIYGAADARPDSVARCIYVDAGPLAEGGVINDELPAEGDEVPLPPWEGFEDGDLVDLDEELRAMFRARAIPQPKGVAYDKMRLSDERRFEVPATIIACEFPSSLLREWIDAGHPFVSELARIRDVEYVDLPTGHWPQFTKPAELGQAILAAVERTAVERTAGRTG</sequence>
<dbReference type="Proteomes" id="UP001209654">
    <property type="component" value="Unassembled WGS sequence"/>
</dbReference>
<dbReference type="Pfam" id="PF12697">
    <property type="entry name" value="Abhydrolase_6"/>
    <property type="match status" value="1"/>
</dbReference>
<dbReference type="Gene3D" id="3.40.50.1820">
    <property type="entry name" value="alpha/beta hydrolase"/>
    <property type="match status" value="1"/>
</dbReference>
<dbReference type="PANTHER" id="PTHR37017:SF11">
    <property type="entry name" value="ESTERASE_LIPASE_THIOESTERASE DOMAIN-CONTAINING PROTEIN"/>
    <property type="match status" value="1"/>
</dbReference>
<organism evidence="2 3">
    <name type="scientific">Arthrobacter mangrovi</name>
    <dbReference type="NCBI Taxonomy" id="2966350"/>
    <lineage>
        <taxon>Bacteria</taxon>
        <taxon>Bacillati</taxon>
        <taxon>Actinomycetota</taxon>
        <taxon>Actinomycetes</taxon>
        <taxon>Micrococcales</taxon>
        <taxon>Micrococcaceae</taxon>
        <taxon>Arthrobacter</taxon>
    </lineage>
</organism>
<reference evidence="2 3" key="1">
    <citation type="journal article" date="2023" name="Int. J. Syst. Evol. Microbiol.">
        <title>Arthrobacter mangrovi sp. nov., an actinobacterium isolated from the rhizosphere of a mangrove.</title>
        <authorList>
            <person name="Hamada M."/>
            <person name="Saitou S."/>
            <person name="Enomoto N."/>
            <person name="Nanri K."/>
            <person name="Hidaka K."/>
            <person name="Miura T."/>
            <person name="Tamura T."/>
        </authorList>
    </citation>
    <scope>NUCLEOTIDE SEQUENCE [LARGE SCALE GENOMIC DNA]</scope>
    <source>
        <strain evidence="2 3">NBRC 112813</strain>
    </source>
</reference>
<dbReference type="InterPro" id="IPR052897">
    <property type="entry name" value="Sec-Metab_Biosynth_Hydrolase"/>
</dbReference>
<dbReference type="PANTHER" id="PTHR37017">
    <property type="entry name" value="AB HYDROLASE-1 DOMAIN-CONTAINING PROTEIN-RELATED"/>
    <property type="match status" value="1"/>
</dbReference>
<evidence type="ECO:0000313" key="3">
    <source>
        <dbReference type="Proteomes" id="UP001209654"/>
    </source>
</evidence>
<accession>A0ABQ5MYL4</accession>
<proteinExistence type="predicted"/>